<dbReference type="EnsemblBacteria" id="AAF11493">
    <property type="protein sequence ID" value="AAF11493"/>
    <property type="gene ID" value="DR_1940"/>
</dbReference>
<dbReference type="KEGG" id="dra:DR_1940"/>
<dbReference type="InterPro" id="IPR005184">
    <property type="entry name" value="DUF306_Meta_HslJ"/>
</dbReference>
<organism evidence="3 4">
    <name type="scientific">Deinococcus radiodurans (strain ATCC 13939 / DSM 20539 / JCM 16871 / CCUG 27074 / LMG 4051 / NBRC 15346 / NCIMB 9279 / VKM B-1422 / R1)</name>
    <dbReference type="NCBI Taxonomy" id="243230"/>
    <lineage>
        <taxon>Bacteria</taxon>
        <taxon>Thermotogati</taxon>
        <taxon>Deinococcota</taxon>
        <taxon>Deinococci</taxon>
        <taxon>Deinococcales</taxon>
        <taxon>Deinococcaceae</taxon>
        <taxon>Deinococcus</taxon>
    </lineage>
</organism>
<gene>
    <name evidence="3" type="ordered locus">DR_1940</name>
</gene>
<sequence length="403" mass="41541">MPPAHTGAMAFLSSLFLSAALFSSAGLAGGAAPAPQAPALPANLTTRTWVLTDLAPGGKLRRVTGERPTLTWTVQPGGLQLSGSTGCNTYRGPATVTGQQLKVSALATTRRGCAPTQAQQENDFLTLLRGASHYRLSGQTLTVYAASTARLVFTAAPGGSMTTPSNTPAGANTPTGTTLKAAQLAGDWQLTDLREGGQAVTLPADAPFTFTASGTNTLRLSGMAGCNRLMGEVTLSGAGLTFGPLAATRMACEDMTAEQALSRVLQGSGQVTLKGDTLTWHRSGGEVVLTRRAPAATTADLSGSYRLLSVNGTAADARRTVSLTFKAGQVGGFDGCNSFGGEYSLDKAGHLTAGNLVTTLRACPDQLDQPILTALLGQAPTVQLRGRTLTLDAGGERWVFERE</sequence>
<keyword evidence="4" id="KW-1185">Reference proteome</keyword>
<evidence type="ECO:0000259" key="2">
    <source>
        <dbReference type="Pfam" id="PF03724"/>
    </source>
</evidence>
<dbReference type="InterPro" id="IPR053147">
    <property type="entry name" value="Hsp_HslJ-like"/>
</dbReference>
<dbReference type="Gene3D" id="2.40.128.270">
    <property type="match status" value="3"/>
</dbReference>
<dbReference type="PANTHER" id="PTHR35535">
    <property type="entry name" value="HEAT SHOCK PROTEIN HSLJ"/>
    <property type="match status" value="1"/>
</dbReference>
<dbReference type="OrthoDB" id="5348860at2"/>
<name>Q9RT29_DEIRA</name>
<feature type="domain" description="DUF306" evidence="2">
    <location>
        <begin position="42"/>
        <end position="152"/>
    </location>
</feature>
<evidence type="ECO:0000256" key="1">
    <source>
        <dbReference type="SAM" id="SignalP"/>
    </source>
</evidence>
<dbReference type="DNASU" id="1799978"/>
<dbReference type="EMBL" id="AE000513">
    <property type="protein sequence ID" value="AAF11493.1"/>
    <property type="molecule type" value="Genomic_DNA"/>
</dbReference>
<dbReference type="AlphaFoldDB" id="Q9RT29"/>
<dbReference type="PATRIC" id="fig|243230.17.peg.2160"/>
<evidence type="ECO:0000313" key="4">
    <source>
        <dbReference type="Proteomes" id="UP000002524"/>
    </source>
</evidence>
<dbReference type="PIR" id="D75333">
    <property type="entry name" value="D75333"/>
</dbReference>
<keyword evidence="1" id="KW-0732">Signal</keyword>
<reference evidence="3 4" key="1">
    <citation type="journal article" date="1999" name="Science">
        <title>Genome sequence of the radioresistant bacterium Deinococcus radiodurans R1.</title>
        <authorList>
            <person name="White O."/>
            <person name="Eisen J.A."/>
            <person name="Heidelberg J.F."/>
            <person name="Hickey E.K."/>
            <person name="Peterson J.D."/>
            <person name="Dodson R.J."/>
            <person name="Haft D.H."/>
            <person name="Gwinn M.L."/>
            <person name="Nelson W.C."/>
            <person name="Richardson D.L."/>
            <person name="Moffat K.S."/>
            <person name="Qin H."/>
            <person name="Jiang L."/>
            <person name="Pamphile W."/>
            <person name="Crosby M."/>
            <person name="Shen M."/>
            <person name="Vamathevan J.J."/>
            <person name="Lam P."/>
            <person name="McDonald L."/>
            <person name="Utterback T."/>
            <person name="Zalewski C."/>
            <person name="Makarova K.S."/>
            <person name="Aravind L."/>
            <person name="Daly M.J."/>
            <person name="Minton K.W."/>
            <person name="Fleischmann R.D."/>
            <person name="Ketchum K.A."/>
            <person name="Nelson K.E."/>
            <person name="Salzberg S."/>
            <person name="Smith H.O."/>
            <person name="Venter J.C."/>
            <person name="Fraser C.M."/>
        </authorList>
    </citation>
    <scope>NUCLEOTIDE SEQUENCE [LARGE SCALE GENOMIC DNA]</scope>
    <source>
        <strain evidence="4">ATCC 13939 / DSM 20539 / JCM 16871 / LMG 4051 / NBRC 15346 / NCIMB 9279 / R1 / VKM B-1422</strain>
    </source>
</reference>
<protein>
    <recommendedName>
        <fullName evidence="2">DUF306 domain-containing protein</fullName>
    </recommendedName>
</protein>
<dbReference type="PANTHER" id="PTHR35535:SF1">
    <property type="entry name" value="HEAT SHOCK PROTEIN HSLJ"/>
    <property type="match status" value="1"/>
</dbReference>
<evidence type="ECO:0000313" key="3">
    <source>
        <dbReference type="EMBL" id="AAF11493.1"/>
    </source>
</evidence>
<proteinExistence type="predicted"/>
<dbReference type="InParanoid" id="Q9RT29"/>
<feature type="domain" description="DUF306" evidence="2">
    <location>
        <begin position="299"/>
        <end position="400"/>
    </location>
</feature>
<dbReference type="InterPro" id="IPR038670">
    <property type="entry name" value="HslJ-like_sf"/>
</dbReference>
<dbReference type="Pfam" id="PF03724">
    <property type="entry name" value="META"/>
    <property type="match status" value="3"/>
</dbReference>
<feature type="signal peptide" evidence="1">
    <location>
        <begin position="1"/>
        <end position="19"/>
    </location>
</feature>
<dbReference type="Proteomes" id="UP000002524">
    <property type="component" value="Chromosome 1"/>
</dbReference>
<accession>Q9RT29</accession>
<dbReference type="HOGENOM" id="CLU_743403_0_0_0"/>
<feature type="domain" description="DUF306" evidence="2">
    <location>
        <begin position="182"/>
        <end position="290"/>
    </location>
</feature>
<dbReference type="eggNOG" id="COG3187">
    <property type="taxonomic scope" value="Bacteria"/>
</dbReference>
<feature type="chain" id="PRO_5009974221" description="DUF306 domain-containing protein" evidence="1">
    <location>
        <begin position="20"/>
        <end position="403"/>
    </location>
</feature>
<dbReference type="PaxDb" id="243230-DR_1940"/>